<feature type="transmembrane region" description="Helical" evidence="5">
    <location>
        <begin position="1252"/>
        <end position="1274"/>
    </location>
</feature>
<dbReference type="InterPro" id="IPR032675">
    <property type="entry name" value="LRR_dom_sf"/>
</dbReference>
<dbReference type="SUPFAM" id="SSF52047">
    <property type="entry name" value="RNI-like"/>
    <property type="match status" value="1"/>
</dbReference>
<evidence type="ECO:0000256" key="1">
    <source>
        <dbReference type="ARBA" id="ARBA00022614"/>
    </source>
</evidence>
<dbReference type="FunFam" id="3.80.10.10:FF:001164">
    <property type="entry name" value="GH01279p"/>
    <property type="match status" value="3"/>
</dbReference>
<dbReference type="SMART" id="SM00364">
    <property type="entry name" value="LRR_BAC"/>
    <property type="match status" value="11"/>
</dbReference>
<dbReference type="SMART" id="SM00369">
    <property type="entry name" value="LRR_TYP"/>
    <property type="match status" value="28"/>
</dbReference>
<dbReference type="InParanoid" id="B3LYV9"/>
<evidence type="ECO:0000313" key="8">
    <source>
        <dbReference type="EMBL" id="EDV44075.2"/>
    </source>
</evidence>
<dbReference type="InterPro" id="IPR003591">
    <property type="entry name" value="Leu-rich_rpt_typical-subtyp"/>
</dbReference>
<feature type="region of interest" description="Disordered" evidence="4">
    <location>
        <begin position="1336"/>
        <end position="1358"/>
    </location>
</feature>
<dbReference type="SUPFAM" id="SSF52058">
    <property type="entry name" value="L domain-like"/>
    <property type="match status" value="3"/>
</dbReference>
<protein>
    <submittedName>
        <fullName evidence="8">Uncharacterized protein, isoform A</fullName>
    </submittedName>
</protein>
<keyword evidence="1" id="KW-0433">Leucine-rich repeat</keyword>
<reference evidence="8 9" key="1">
    <citation type="journal article" date="2007" name="Nature">
        <title>Evolution of genes and genomes on the Drosophila phylogeny.</title>
        <authorList>
            <consortium name="Drosophila 12 Genomes Consortium"/>
            <person name="Clark A.G."/>
            <person name="Eisen M.B."/>
            <person name="Smith D.R."/>
            <person name="Bergman C.M."/>
            <person name="Oliver B."/>
            <person name="Markow T.A."/>
            <person name="Kaufman T.C."/>
            <person name="Kellis M."/>
            <person name="Gelbart W."/>
            <person name="Iyer V.N."/>
            <person name="Pollard D.A."/>
            <person name="Sackton T.B."/>
            <person name="Larracuente A.M."/>
            <person name="Singh N.D."/>
            <person name="Abad J.P."/>
            <person name="Abt D.N."/>
            <person name="Adryan B."/>
            <person name="Aguade M."/>
            <person name="Akashi H."/>
            <person name="Anderson W.W."/>
            <person name="Aquadro C.F."/>
            <person name="Ardell D.H."/>
            <person name="Arguello R."/>
            <person name="Artieri C.G."/>
            <person name="Barbash D.A."/>
            <person name="Barker D."/>
            <person name="Barsanti P."/>
            <person name="Batterham P."/>
            <person name="Batzoglou S."/>
            <person name="Begun D."/>
            <person name="Bhutkar A."/>
            <person name="Blanco E."/>
            <person name="Bosak S.A."/>
            <person name="Bradley R.K."/>
            <person name="Brand A.D."/>
            <person name="Brent M.R."/>
            <person name="Brooks A.N."/>
            <person name="Brown R.H."/>
            <person name="Butlin R.K."/>
            <person name="Caggese C."/>
            <person name="Calvi B.R."/>
            <person name="Bernardo de Carvalho A."/>
            <person name="Caspi A."/>
            <person name="Castrezana S."/>
            <person name="Celniker S.E."/>
            <person name="Chang J.L."/>
            <person name="Chapple C."/>
            <person name="Chatterji S."/>
            <person name="Chinwalla A."/>
            <person name="Civetta A."/>
            <person name="Clifton S.W."/>
            <person name="Comeron J.M."/>
            <person name="Costello J.C."/>
            <person name="Coyne J.A."/>
            <person name="Daub J."/>
            <person name="David R.G."/>
            <person name="Delcher A.L."/>
            <person name="Delehaunty K."/>
            <person name="Do C.B."/>
            <person name="Ebling H."/>
            <person name="Edwards K."/>
            <person name="Eickbush T."/>
            <person name="Evans J.D."/>
            <person name="Filipski A."/>
            <person name="Findeiss S."/>
            <person name="Freyhult E."/>
            <person name="Fulton L."/>
            <person name="Fulton R."/>
            <person name="Garcia A.C."/>
            <person name="Gardiner A."/>
            <person name="Garfield D.A."/>
            <person name="Garvin B.E."/>
            <person name="Gibson G."/>
            <person name="Gilbert D."/>
            <person name="Gnerre S."/>
            <person name="Godfrey J."/>
            <person name="Good R."/>
            <person name="Gotea V."/>
            <person name="Gravely B."/>
            <person name="Greenberg A.J."/>
            <person name="Griffiths-Jones S."/>
            <person name="Gross S."/>
            <person name="Guigo R."/>
            <person name="Gustafson E.A."/>
            <person name="Haerty W."/>
            <person name="Hahn M.W."/>
            <person name="Halligan D.L."/>
            <person name="Halpern A.L."/>
            <person name="Halter G.M."/>
            <person name="Han M.V."/>
            <person name="Heger A."/>
            <person name="Hillier L."/>
            <person name="Hinrichs A.S."/>
            <person name="Holmes I."/>
            <person name="Hoskins R.A."/>
            <person name="Hubisz M.J."/>
            <person name="Hultmark D."/>
            <person name="Huntley M.A."/>
            <person name="Jaffe D.B."/>
            <person name="Jagadeeshan S."/>
            <person name="Jeck W.R."/>
            <person name="Johnson J."/>
            <person name="Jones C.D."/>
            <person name="Jordan W.C."/>
            <person name="Karpen G.H."/>
            <person name="Kataoka E."/>
            <person name="Keightley P.D."/>
            <person name="Kheradpour P."/>
            <person name="Kirkness E.F."/>
            <person name="Koerich L.B."/>
            <person name="Kristiansen K."/>
            <person name="Kudrna D."/>
            <person name="Kulathinal R.J."/>
            <person name="Kumar S."/>
            <person name="Kwok R."/>
            <person name="Lander E."/>
            <person name="Langley C.H."/>
            <person name="Lapoint R."/>
            <person name="Lazzaro B.P."/>
            <person name="Lee S.J."/>
            <person name="Levesque L."/>
            <person name="Li R."/>
            <person name="Lin C.F."/>
            <person name="Lin M.F."/>
            <person name="Lindblad-Toh K."/>
            <person name="Llopart A."/>
            <person name="Long M."/>
            <person name="Low L."/>
            <person name="Lozovsky E."/>
            <person name="Lu J."/>
            <person name="Luo M."/>
            <person name="Machado C.A."/>
            <person name="Makalowski W."/>
            <person name="Marzo M."/>
            <person name="Matsuda M."/>
            <person name="Matzkin L."/>
            <person name="McAllister B."/>
            <person name="McBride C.S."/>
            <person name="McKernan B."/>
            <person name="McKernan K."/>
            <person name="Mendez-Lago M."/>
            <person name="Minx P."/>
            <person name="Mollenhauer M.U."/>
            <person name="Montooth K."/>
            <person name="Mount S.M."/>
            <person name="Mu X."/>
            <person name="Myers E."/>
            <person name="Negre B."/>
            <person name="Newfeld S."/>
            <person name="Nielsen R."/>
            <person name="Noor M.A."/>
            <person name="O'Grady P."/>
            <person name="Pachter L."/>
            <person name="Papaceit M."/>
            <person name="Parisi M.J."/>
            <person name="Parisi M."/>
            <person name="Parts L."/>
            <person name="Pedersen J.S."/>
            <person name="Pesole G."/>
            <person name="Phillippy A.M."/>
            <person name="Ponting C.P."/>
            <person name="Pop M."/>
            <person name="Porcelli D."/>
            <person name="Powell J.R."/>
            <person name="Prohaska S."/>
            <person name="Pruitt K."/>
            <person name="Puig M."/>
            <person name="Quesneville H."/>
            <person name="Ram K.R."/>
            <person name="Rand D."/>
            <person name="Rasmussen M.D."/>
            <person name="Reed L.K."/>
            <person name="Reenan R."/>
            <person name="Reily A."/>
            <person name="Remington K.A."/>
            <person name="Rieger T.T."/>
            <person name="Ritchie M.G."/>
            <person name="Robin C."/>
            <person name="Rogers Y.H."/>
            <person name="Rohde C."/>
            <person name="Rozas J."/>
            <person name="Rubenfield M.J."/>
            <person name="Ruiz A."/>
            <person name="Russo S."/>
            <person name="Salzberg S.L."/>
            <person name="Sanchez-Gracia A."/>
            <person name="Saranga D.J."/>
            <person name="Sato H."/>
            <person name="Schaeffer S.W."/>
            <person name="Schatz M.C."/>
            <person name="Schlenke T."/>
            <person name="Schwartz R."/>
            <person name="Segarra C."/>
            <person name="Singh R.S."/>
            <person name="Sirot L."/>
            <person name="Sirota M."/>
            <person name="Sisneros N.B."/>
            <person name="Smith C.D."/>
            <person name="Smith T.F."/>
            <person name="Spieth J."/>
            <person name="Stage D.E."/>
            <person name="Stark A."/>
            <person name="Stephan W."/>
            <person name="Strausberg R.L."/>
            <person name="Strempel S."/>
            <person name="Sturgill D."/>
            <person name="Sutton G."/>
            <person name="Sutton G.G."/>
            <person name="Tao W."/>
            <person name="Teichmann S."/>
            <person name="Tobari Y.N."/>
            <person name="Tomimura Y."/>
            <person name="Tsolas J.M."/>
            <person name="Valente V.L."/>
            <person name="Venter E."/>
            <person name="Venter J.C."/>
            <person name="Vicario S."/>
            <person name="Vieira F.G."/>
            <person name="Vilella A.J."/>
            <person name="Villasante A."/>
            <person name="Walenz B."/>
            <person name="Wang J."/>
            <person name="Wasserman M."/>
            <person name="Watts T."/>
            <person name="Wilson D."/>
            <person name="Wilson R.K."/>
            <person name="Wing R.A."/>
            <person name="Wolfner M.F."/>
            <person name="Wong A."/>
            <person name="Wong G.K."/>
            <person name="Wu C.I."/>
            <person name="Wu G."/>
            <person name="Yamamoto D."/>
            <person name="Yang H.P."/>
            <person name="Yang S.P."/>
            <person name="Yorke J.A."/>
            <person name="Yoshida K."/>
            <person name="Zdobnov E."/>
            <person name="Zhang P."/>
            <person name="Zhang Y."/>
            <person name="Zimin A.V."/>
            <person name="Baldwin J."/>
            <person name="Abdouelleil A."/>
            <person name="Abdulkadir J."/>
            <person name="Abebe A."/>
            <person name="Abera B."/>
            <person name="Abreu J."/>
            <person name="Acer S.C."/>
            <person name="Aftuck L."/>
            <person name="Alexander A."/>
            <person name="An P."/>
            <person name="Anderson E."/>
            <person name="Anderson S."/>
            <person name="Arachi H."/>
            <person name="Azer M."/>
            <person name="Bachantsang P."/>
            <person name="Barry A."/>
            <person name="Bayul T."/>
            <person name="Berlin A."/>
            <person name="Bessette D."/>
            <person name="Bloom T."/>
            <person name="Blye J."/>
            <person name="Boguslavskiy L."/>
            <person name="Bonnet C."/>
            <person name="Boukhgalter B."/>
            <person name="Bourzgui I."/>
            <person name="Brown A."/>
            <person name="Cahill P."/>
            <person name="Channer S."/>
            <person name="Cheshatsang Y."/>
            <person name="Chuda L."/>
            <person name="Citroen M."/>
            <person name="Collymore A."/>
            <person name="Cooke P."/>
            <person name="Costello M."/>
            <person name="D'Aco K."/>
            <person name="Daza R."/>
            <person name="De Haan G."/>
            <person name="DeGray S."/>
            <person name="DeMaso C."/>
            <person name="Dhargay N."/>
            <person name="Dooley K."/>
            <person name="Dooley E."/>
            <person name="Doricent M."/>
            <person name="Dorje P."/>
            <person name="Dorjee K."/>
            <person name="Dupes A."/>
            <person name="Elong R."/>
            <person name="Falk J."/>
            <person name="Farina A."/>
            <person name="Faro S."/>
            <person name="Ferguson D."/>
            <person name="Fisher S."/>
            <person name="Foley C.D."/>
            <person name="Franke A."/>
            <person name="Friedrich D."/>
            <person name="Gadbois L."/>
            <person name="Gearin G."/>
            <person name="Gearin C.R."/>
            <person name="Giannoukos G."/>
            <person name="Goode T."/>
            <person name="Graham J."/>
            <person name="Grandbois E."/>
            <person name="Grewal S."/>
            <person name="Gyaltsen K."/>
            <person name="Hafez N."/>
            <person name="Hagos B."/>
            <person name="Hall J."/>
            <person name="Henson C."/>
            <person name="Hollinger A."/>
            <person name="Honan T."/>
            <person name="Huard M.D."/>
            <person name="Hughes L."/>
            <person name="Hurhula B."/>
            <person name="Husby M.E."/>
            <person name="Kamat A."/>
            <person name="Kanga B."/>
            <person name="Kashin S."/>
            <person name="Khazanovich D."/>
            <person name="Kisner P."/>
            <person name="Lance K."/>
            <person name="Lara M."/>
            <person name="Lee W."/>
            <person name="Lennon N."/>
            <person name="Letendre F."/>
            <person name="LeVine R."/>
            <person name="Lipovsky A."/>
            <person name="Liu X."/>
            <person name="Liu J."/>
            <person name="Liu S."/>
            <person name="Lokyitsang T."/>
            <person name="Lokyitsang Y."/>
            <person name="Lubonja R."/>
            <person name="Lui A."/>
            <person name="MacDonald P."/>
            <person name="Magnisalis V."/>
            <person name="Maru K."/>
            <person name="Matthews C."/>
            <person name="McCusker W."/>
            <person name="McDonough S."/>
            <person name="Mehta T."/>
            <person name="Meldrim J."/>
            <person name="Meneus L."/>
            <person name="Mihai O."/>
            <person name="Mihalev A."/>
            <person name="Mihova T."/>
            <person name="Mittelman R."/>
            <person name="Mlenga V."/>
            <person name="Montmayeur A."/>
            <person name="Mulrain L."/>
            <person name="Navidi A."/>
            <person name="Naylor J."/>
            <person name="Negash T."/>
            <person name="Nguyen T."/>
            <person name="Nguyen N."/>
            <person name="Nicol R."/>
            <person name="Norbu C."/>
            <person name="Norbu N."/>
            <person name="Novod N."/>
            <person name="O'Neill B."/>
            <person name="Osman S."/>
            <person name="Markiewicz E."/>
            <person name="Oyono O.L."/>
            <person name="Patti C."/>
            <person name="Phunkhang P."/>
            <person name="Pierre F."/>
            <person name="Priest M."/>
            <person name="Raghuraman S."/>
            <person name="Rege F."/>
            <person name="Reyes R."/>
            <person name="Rise C."/>
            <person name="Rogov P."/>
            <person name="Ross K."/>
            <person name="Ryan E."/>
            <person name="Settipalli S."/>
            <person name="Shea T."/>
            <person name="Sherpa N."/>
            <person name="Shi L."/>
            <person name="Shih D."/>
            <person name="Sparrow T."/>
            <person name="Spaulding J."/>
            <person name="Stalker J."/>
            <person name="Stange-Thomann N."/>
            <person name="Stavropoulos S."/>
            <person name="Stone C."/>
            <person name="Strader C."/>
            <person name="Tesfaye S."/>
            <person name="Thomson T."/>
            <person name="Thoulutsang Y."/>
            <person name="Thoulutsang D."/>
            <person name="Topham K."/>
            <person name="Topping I."/>
            <person name="Tsamla T."/>
            <person name="Vassiliev H."/>
            <person name="Vo A."/>
            <person name="Wangchuk T."/>
            <person name="Wangdi T."/>
            <person name="Weiand M."/>
            <person name="Wilkinson J."/>
            <person name="Wilson A."/>
            <person name="Yadav S."/>
            <person name="Young G."/>
            <person name="Yu Q."/>
            <person name="Zembek L."/>
            <person name="Zhong D."/>
            <person name="Zimmer A."/>
            <person name="Zwirko Z."/>
            <person name="Jaffe D.B."/>
            <person name="Alvarez P."/>
            <person name="Brockman W."/>
            <person name="Butler J."/>
            <person name="Chin C."/>
            <person name="Gnerre S."/>
            <person name="Grabherr M."/>
            <person name="Kleber M."/>
            <person name="Mauceli E."/>
            <person name="MacCallum I."/>
        </authorList>
    </citation>
    <scope>NUCLEOTIDE SEQUENCE [LARGE SCALE GENOMIC DNA]</scope>
    <source>
        <strain evidence="9">Tucson 14024-0371.13</strain>
    </source>
</reference>
<evidence type="ECO:0000259" key="7">
    <source>
        <dbReference type="SMART" id="SM00082"/>
    </source>
</evidence>
<organism evidence="8 9">
    <name type="scientific">Drosophila ananassae</name>
    <name type="common">Fruit fly</name>
    <dbReference type="NCBI Taxonomy" id="7217"/>
    <lineage>
        <taxon>Eukaryota</taxon>
        <taxon>Metazoa</taxon>
        <taxon>Ecdysozoa</taxon>
        <taxon>Arthropoda</taxon>
        <taxon>Hexapoda</taxon>
        <taxon>Insecta</taxon>
        <taxon>Pterygota</taxon>
        <taxon>Neoptera</taxon>
        <taxon>Endopterygota</taxon>
        <taxon>Diptera</taxon>
        <taxon>Brachycera</taxon>
        <taxon>Muscomorpha</taxon>
        <taxon>Ephydroidea</taxon>
        <taxon>Drosophilidae</taxon>
        <taxon>Drosophila</taxon>
        <taxon>Sophophora</taxon>
    </lineage>
</organism>
<dbReference type="PROSITE" id="PS51450">
    <property type="entry name" value="LRR"/>
    <property type="match status" value="9"/>
</dbReference>
<dbReference type="Gene3D" id="3.80.10.10">
    <property type="entry name" value="Ribonuclease Inhibitor"/>
    <property type="match status" value="7"/>
</dbReference>
<dbReference type="InterPro" id="IPR001611">
    <property type="entry name" value="Leu-rich_rpt"/>
</dbReference>
<dbReference type="Proteomes" id="UP000007801">
    <property type="component" value="Unassembled WGS sequence"/>
</dbReference>
<dbReference type="HOGENOM" id="CLU_006227_0_0_1"/>
<evidence type="ECO:0000256" key="3">
    <source>
        <dbReference type="ARBA" id="ARBA00022737"/>
    </source>
</evidence>
<dbReference type="SMART" id="SM00082">
    <property type="entry name" value="LRRCT"/>
    <property type="match status" value="1"/>
</dbReference>
<dbReference type="SMART" id="SM00365">
    <property type="entry name" value="LRR_SD22"/>
    <property type="match status" value="11"/>
</dbReference>
<dbReference type="eggNOG" id="KOG0619">
    <property type="taxonomic scope" value="Eukaryota"/>
</dbReference>
<name>B3LYV9_DROAN</name>
<dbReference type="InterPro" id="IPR000483">
    <property type="entry name" value="Cys-rich_flank_reg_C"/>
</dbReference>
<feature type="domain" description="LRRCT" evidence="7">
    <location>
        <begin position="1131"/>
        <end position="1178"/>
    </location>
</feature>
<feature type="chain" id="PRO_5006454402" evidence="6">
    <location>
        <begin position="41"/>
        <end position="1415"/>
    </location>
</feature>
<proteinExistence type="predicted"/>
<dbReference type="PANTHER" id="PTHR24366">
    <property type="entry name" value="IG(IMMUNOGLOBULIN) AND LRR(LEUCINE RICH REPEAT) DOMAINS"/>
    <property type="match status" value="1"/>
</dbReference>
<feature type="signal peptide" evidence="6">
    <location>
        <begin position="1"/>
        <end position="40"/>
    </location>
</feature>
<accession>B3LYV9</accession>
<dbReference type="PRINTS" id="PR00019">
    <property type="entry name" value="LEURICHRPT"/>
</dbReference>
<dbReference type="PANTHER" id="PTHR24366:SF80">
    <property type="entry name" value="LD30178P"/>
    <property type="match status" value="1"/>
</dbReference>
<dbReference type="GO" id="GO:0071944">
    <property type="term" value="C:cell periphery"/>
    <property type="evidence" value="ECO:0007669"/>
    <property type="project" value="UniProtKB-ARBA"/>
</dbReference>
<keyword evidence="2 6" id="KW-0732">Signal</keyword>
<keyword evidence="9" id="KW-1185">Reference proteome</keyword>
<evidence type="ECO:0000256" key="2">
    <source>
        <dbReference type="ARBA" id="ARBA00022729"/>
    </source>
</evidence>
<dbReference type="STRING" id="7217.B3LYV9"/>
<dbReference type="Pfam" id="PF13855">
    <property type="entry name" value="LRR_8"/>
    <property type="match status" value="9"/>
</dbReference>
<keyword evidence="5" id="KW-1133">Transmembrane helix</keyword>
<evidence type="ECO:0000313" key="9">
    <source>
        <dbReference type="Proteomes" id="UP000007801"/>
    </source>
</evidence>
<keyword evidence="5" id="KW-0812">Transmembrane</keyword>
<gene>
    <name evidence="8" type="primary">Dana\GF18811</name>
    <name evidence="8" type="synonym">dana_GLEANR_20067</name>
    <name evidence="8" type="ORF">GF18811</name>
</gene>
<feature type="region of interest" description="Disordered" evidence="4">
    <location>
        <begin position="1384"/>
        <end position="1415"/>
    </location>
</feature>
<evidence type="ECO:0000256" key="4">
    <source>
        <dbReference type="SAM" id="MobiDB-lite"/>
    </source>
</evidence>
<feature type="compositionally biased region" description="Low complexity" evidence="4">
    <location>
        <begin position="1344"/>
        <end position="1358"/>
    </location>
</feature>
<keyword evidence="5" id="KW-0472">Membrane</keyword>
<evidence type="ECO:0000256" key="6">
    <source>
        <dbReference type="SAM" id="SignalP"/>
    </source>
</evidence>
<evidence type="ECO:0000256" key="5">
    <source>
        <dbReference type="SAM" id="Phobius"/>
    </source>
</evidence>
<dbReference type="EMBL" id="CH902617">
    <property type="protein sequence ID" value="EDV44075.2"/>
    <property type="molecule type" value="Genomic_DNA"/>
</dbReference>
<dbReference type="FunCoup" id="B3LYV9">
    <property type="interactions" value="12"/>
</dbReference>
<keyword evidence="3" id="KW-0677">Repeat</keyword>
<dbReference type="OrthoDB" id="8731593at2759"/>
<sequence length="1415" mass="157109">MPFFNCSEMEAWKQLPNGGRMRILLLLLGLVFNLTQQSLAWRPCPELSPALRLPCRCNVVPFAATGQLGAVAMDCDRVVFHGDAPQLPYGAPIVAYTQRHAGQQVLPSQTFGQLKLTIEELDLSNNLIRRIPDKAFDGLKDSLNELRLANNLLGDNLNPIFSTAELHVLKNLRILDLSGNKIKQIEEGVLKGCMDLREFYIDRNSLTEVPTNSLNGPSALRHLSLRQNQIGALLRDSFSAQRQLEIIDLRHNIIRSIDSQAFKGLQRIREIKLAGNRISHLNSDVFEQLQSLQKLDLSENFFNQFPMVALAAVPSLRHLNLSSNMLQQLDYSNMQVVRALETLDISRNTITSITPGTFREMSSLKYLDISLNSLRTIEDDALEGLDSLQTLIIRDNNILLVPGSALGRLPQLTSLHLDFNRVAALSAEILGSLQAGDITTLSLSRNVIRELPPGSFQMFSSLHTLDLSGNSLAVINADTFAGLESTLMALKLSQNRLTGLGATPWVLPELRSLDLSGNSLTELPTNIFEDLESLQSLNLSGNHLNPLTGALLKPLDRLQVIDLSRCNVRQLSGDLFAGLQDLKHIHLNDNQLQELQDGSFVNLWNISSIDLSNNRIASIRTGAFVNVMKLQKLNLRGNQLSAFKGEYFNTGTGIEELDISDNQLSYLFPSSFRIHPRLREIRAANNKFSFFPAELITTLQYLEYVDLSHNQLKTIEELDFARLPRLRVLLVANNQLDMVSEMAFHNSTQLQVLDLAYNNLDRVGERTFEGLIRLEQLNLEGNRLAELSDGVFERSKLQMLENINLANNRFEYAPLNALQRQFFFVSSVDLSHNRIKELPGDDSIMVNIKRIDLSFNPLTKQAVHNVLNEPKTVRELSLAGTGIEELELLETPFLQFLNLSHNKLKNVKPEVFQRVTLLETLDLSSNELVSLDDISGAWPQLQVLQSLDVSNNSFNIISQSNFAQLQQLRSLRLSHLPQCSRIEKNSFKPLSNLVNLEAFDLPLLGYLDLQGILELLPGLETLDIEVKDSSIGSEQIQPLKHPRLKSLGIRGERLKSISSGTLAGLKSSDLSVQLRNTSLSALPPALLFPVPRSSHLNLDVEGSKITVLVPQFLNALEDRRASLQLRGLASNPIVCDCNARALRRWLPNSGMPDVTCQSPPYLANRKLIEVGDDELTCDARRMTSSTSRPTSATMPHLLKTSSQLVTRSSSTTEEPLIIWSLEPTQPPSLKKIKTKAPLMKAQSPIMSNDDTLIIGIVGGVVAFIAILIIIICIIRLRMSNAEYQQNAAMIGIPAGMQLGAHNAAYNYKNGGGAALYAVPPYQASYATLPHKAASIHQSSQNLSQRQQQQQHQQQQQQAAAAAAAYSTMSRMSYFSGAGGGAGGNGADGADSLSHHQQHQHQHQPYIIYSDDKAYR</sequence>